<reference evidence="1 2" key="1">
    <citation type="submission" date="2023-02" db="EMBL/GenBank/DDBJ databases">
        <title>LHISI_Scaffold_Assembly.</title>
        <authorList>
            <person name="Stuart O.P."/>
            <person name="Cleave R."/>
            <person name="Magrath M.J.L."/>
            <person name="Mikheyev A.S."/>
        </authorList>
    </citation>
    <scope>NUCLEOTIDE SEQUENCE [LARGE SCALE GENOMIC DNA]</scope>
    <source>
        <strain evidence="1">Daus_M_001</strain>
        <tissue evidence="1">Leg muscle</tissue>
    </source>
</reference>
<protein>
    <submittedName>
        <fullName evidence="1">Uncharacterized protein</fullName>
    </submittedName>
</protein>
<gene>
    <name evidence="1" type="ORF">PR048_012481</name>
</gene>
<comment type="caution">
    <text evidence="1">The sequence shown here is derived from an EMBL/GenBank/DDBJ whole genome shotgun (WGS) entry which is preliminary data.</text>
</comment>
<keyword evidence="2" id="KW-1185">Reference proteome</keyword>
<organism evidence="1 2">
    <name type="scientific">Dryococelus australis</name>
    <dbReference type="NCBI Taxonomy" id="614101"/>
    <lineage>
        <taxon>Eukaryota</taxon>
        <taxon>Metazoa</taxon>
        <taxon>Ecdysozoa</taxon>
        <taxon>Arthropoda</taxon>
        <taxon>Hexapoda</taxon>
        <taxon>Insecta</taxon>
        <taxon>Pterygota</taxon>
        <taxon>Neoptera</taxon>
        <taxon>Polyneoptera</taxon>
        <taxon>Phasmatodea</taxon>
        <taxon>Verophasmatodea</taxon>
        <taxon>Anareolatae</taxon>
        <taxon>Phasmatidae</taxon>
        <taxon>Eurycanthinae</taxon>
        <taxon>Dryococelus</taxon>
    </lineage>
</organism>
<evidence type="ECO:0000313" key="2">
    <source>
        <dbReference type="Proteomes" id="UP001159363"/>
    </source>
</evidence>
<evidence type="ECO:0000313" key="1">
    <source>
        <dbReference type="EMBL" id="KAJ8886272.1"/>
    </source>
</evidence>
<dbReference type="Proteomes" id="UP001159363">
    <property type="component" value="Chromosome X"/>
</dbReference>
<dbReference type="EMBL" id="JARBHB010000004">
    <property type="protein sequence ID" value="KAJ8886272.1"/>
    <property type="molecule type" value="Genomic_DNA"/>
</dbReference>
<proteinExistence type="predicted"/>
<sequence>MDTIKQRISRKVTVRISNQETYTDEEDEVAVAISTKFSGGVSFYYKLRLRNEEDMREEIPVCRNAFMNIHGIQEAGSDTFSLH</sequence>
<accession>A0ABQ9HPL4</accession>
<name>A0ABQ9HPL4_9NEOP</name>